<dbReference type="Proteomes" id="UP000693738">
    <property type="component" value="Unassembled WGS sequence"/>
</dbReference>
<accession>A0A8J2IRN5</accession>
<comment type="caution">
    <text evidence="2">The sequence shown here is derived from an EMBL/GenBank/DDBJ whole genome shotgun (WGS) entry which is preliminary data.</text>
</comment>
<evidence type="ECO:0008006" key="4">
    <source>
        <dbReference type="Google" id="ProtNLM"/>
    </source>
</evidence>
<name>A0A8J2IRN5_FUSEQ</name>
<evidence type="ECO:0000256" key="1">
    <source>
        <dbReference type="SAM" id="SignalP"/>
    </source>
</evidence>
<sequence length="236" mass="26059">MQILVCIALFLSMATVVTASPHPQAPSIFKRGEEEVQTFKRGAPLTPDDLIIAENHAVNITEMFKHSVVKRRGEEDVTIWVDNSFEETLEPEENPAIPKRAVKIIDDYSHSNGWAVEQCKSYVYNDDTGPNAPCTGGLEQLRIWATENNGRFRFEASGNPWRTLVVAGTNTGCNGRIRAQKFGTLQVAGNSIGNVDIFNIVNGSFGRGFAKIYDGRARMRSHGSQIGLTESEMSLL</sequence>
<keyword evidence="1" id="KW-0732">Signal</keyword>
<proteinExistence type="predicted"/>
<feature type="chain" id="PRO_5035323195" description="Ecp2 effector protein domain-containing protein" evidence="1">
    <location>
        <begin position="20"/>
        <end position="236"/>
    </location>
</feature>
<organism evidence="2 3">
    <name type="scientific">Fusarium equiseti</name>
    <name type="common">Fusarium scirpi</name>
    <dbReference type="NCBI Taxonomy" id="61235"/>
    <lineage>
        <taxon>Eukaryota</taxon>
        <taxon>Fungi</taxon>
        <taxon>Dikarya</taxon>
        <taxon>Ascomycota</taxon>
        <taxon>Pezizomycotina</taxon>
        <taxon>Sordariomycetes</taxon>
        <taxon>Hypocreomycetidae</taxon>
        <taxon>Hypocreales</taxon>
        <taxon>Nectriaceae</taxon>
        <taxon>Fusarium</taxon>
        <taxon>Fusarium incarnatum-equiseti species complex</taxon>
    </lineage>
</organism>
<dbReference type="EMBL" id="CAJSTJ010000143">
    <property type="protein sequence ID" value="CAG7561807.1"/>
    <property type="molecule type" value="Genomic_DNA"/>
</dbReference>
<protein>
    <recommendedName>
        <fullName evidence="4">Ecp2 effector protein domain-containing protein</fullName>
    </recommendedName>
</protein>
<reference evidence="2" key="1">
    <citation type="submission" date="2021-05" db="EMBL/GenBank/DDBJ databases">
        <authorList>
            <person name="Khan N."/>
        </authorList>
    </citation>
    <scope>NUCLEOTIDE SEQUENCE</scope>
</reference>
<gene>
    <name evidence="2" type="ORF">FEQUK3_LOCUS7514</name>
</gene>
<evidence type="ECO:0000313" key="2">
    <source>
        <dbReference type="EMBL" id="CAG7561807.1"/>
    </source>
</evidence>
<evidence type="ECO:0000313" key="3">
    <source>
        <dbReference type="Proteomes" id="UP000693738"/>
    </source>
</evidence>
<dbReference type="AlphaFoldDB" id="A0A8J2IRN5"/>
<feature type="signal peptide" evidence="1">
    <location>
        <begin position="1"/>
        <end position="19"/>
    </location>
</feature>